<dbReference type="HOGENOM" id="CLU_1858352_0_0_1"/>
<reference evidence="1" key="2">
    <citation type="submission" date="2018-05" db="EMBL/GenBank/DDBJ databases">
        <title>OgluRS3 (Oryza glumaepatula Reference Sequence Version 3).</title>
        <authorList>
            <person name="Zhang J."/>
            <person name="Kudrna D."/>
            <person name="Lee S."/>
            <person name="Talag J."/>
            <person name="Welchert J."/>
            <person name="Wing R.A."/>
        </authorList>
    </citation>
    <scope>NUCLEOTIDE SEQUENCE [LARGE SCALE GENOMIC DNA]</scope>
</reference>
<reference evidence="1" key="1">
    <citation type="submission" date="2015-04" db="UniProtKB">
        <authorList>
            <consortium name="EnsemblPlants"/>
        </authorList>
    </citation>
    <scope>IDENTIFICATION</scope>
</reference>
<name>A0A0D9YRY6_9ORYZ</name>
<protein>
    <submittedName>
        <fullName evidence="1">Uncharacterized protein</fullName>
    </submittedName>
</protein>
<sequence length="138" mass="15511">MNRRLANENETTRRSLSLFSSSPVRCGGRRRARAHGGGGARRRYLLPVRLGGKVSRMDGGGKRGARAPMALTKLVRRRNCWSARMGSWVPGCRSWTMKSAVPCCCEWMKKLSQMSTGMFPCGFAYNYIDFSKGCFRCM</sequence>
<keyword evidence="2" id="KW-1185">Reference proteome</keyword>
<proteinExistence type="predicted"/>
<dbReference type="Proteomes" id="UP000026961">
    <property type="component" value="Chromosome 2"/>
</dbReference>
<dbReference type="Gramene" id="OGLUM02G16010.1">
    <property type="protein sequence ID" value="OGLUM02G16010.1"/>
    <property type="gene ID" value="OGLUM02G16010"/>
</dbReference>
<organism evidence="1">
    <name type="scientific">Oryza glumipatula</name>
    <dbReference type="NCBI Taxonomy" id="40148"/>
    <lineage>
        <taxon>Eukaryota</taxon>
        <taxon>Viridiplantae</taxon>
        <taxon>Streptophyta</taxon>
        <taxon>Embryophyta</taxon>
        <taxon>Tracheophyta</taxon>
        <taxon>Spermatophyta</taxon>
        <taxon>Magnoliopsida</taxon>
        <taxon>Liliopsida</taxon>
        <taxon>Poales</taxon>
        <taxon>Poaceae</taxon>
        <taxon>BOP clade</taxon>
        <taxon>Oryzoideae</taxon>
        <taxon>Oryzeae</taxon>
        <taxon>Oryzinae</taxon>
        <taxon>Oryza</taxon>
    </lineage>
</organism>
<evidence type="ECO:0000313" key="1">
    <source>
        <dbReference type="EnsemblPlants" id="OGLUM02G16010.1"/>
    </source>
</evidence>
<accession>A0A0D9YRY6</accession>
<evidence type="ECO:0000313" key="2">
    <source>
        <dbReference type="Proteomes" id="UP000026961"/>
    </source>
</evidence>
<dbReference type="AlphaFoldDB" id="A0A0D9YRY6"/>
<dbReference type="EnsemblPlants" id="OGLUM02G16010.1">
    <property type="protein sequence ID" value="OGLUM02G16010.1"/>
    <property type="gene ID" value="OGLUM02G16010"/>
</dbReference>